<protein>
    <submittedName>
        <fullName evidence="1">Uncharacterized protein</fullName>
    </submittedName>
</protein>
<name>A0A9D4IRE8_DREPO</name>
<keyword evidence="2" id="KW-1185">Reference proteome</keyword>
<evidence type="ECO:0000313" key="1">
    <source>
        <dbReference type="EMBL" id="KAH3782284.1"/>
    </source>
</evidence>
<gene>
    <name evidence="1" type="ORF">DPMN_160197</name>
</gene>
<dbReference type="AlphaFoldDB" id="A0A9D4IRE8"/>
<organism evidence="1 2">
    <name type="scientific">Dreissena polymorpha</name>
    <name type="common">Zebra mussel</name>
    <name type="synonym">Mytilus polymorpha</name>
    <dbReference type="NCBI Taxonomy" id="45954"/>
    <lineage>
        <taxon>Eukaryota</taxon>
        <taxon>Metazoa</taxon>
        <taxon>Spiralia</taxon>
        <taxon>Lophotrochozoa</taxon>
        <taxon>Mollusca</taxon>
        <taxon>Bivalvia</taxon>
        <taxon>Autobranchia</taxon>
        <taxon>Heteroconchia</taxon>
        <taxon>Euheterodonta</taxon>
        <taxon>Imparidentia</taxon>
        <taxon>Neoheterodontei</taxon>
        <taxon>Myida</taxon>
        <taxon>Dreissenoidea</taxon>
        <taxon>Dreissenidae</taxon>
        <taxon>Dreissena</taxon>
    </lineage>
</organism>
<dbReference type="EMBL" id="JAIWYP010000008">
    <property type="protein sequence ID" value="KAH3782284.1"/>
    <property type="molecule type" value="Genomic_DNA"/>
</dbReference>
<reference evidence="1" key="2">
    <citation type="submission" date="2020-11" db="EMBL/GenBank/DDBJ databases">
        <authorList>
            <person name="McCartney M.A."/>
            <person name="Auch B."/>
            <person name="Kono T."/>
            <person name="Mallez S."/>
            <person name="Becker A."/>
            <person name="Gohl D.M."/>
            <person name="Silverstein K.A.T."/>
            <person name="Koren S."/>
            <person name="Bechman K.B."/>
            <person name="Herman A."/>
            <person name="Abrahante J.E."/>
            <person name="Garbe J."/>
        </authorList>
    </citation>
    <scope>NUCLEOTIDE SEQUENCE</scope>
    <source>
        <strain evidence="1">Duluth1</strain>
        <tissue evidence="1">Whole animal</tissue>
    </source>
</reference>
<reference evidence="1" key="1">
    <citation type="journal article" date="2019" name="bioRxiv">
        <title>The Genome of the Zebra Mussel, Dreissena polymorpha: A Resource for Invasive Species Research.</title>
        <authorList>
            <person name="McCartney M.A."/>
            <person name="Auch B."/>
            <person name="Kono T."/>
            <person name="Mallez S."/>
            <person name="Zhang Y."/>
            <person name="Obille A."/>
            <person name="Becker A."/>
            <person name="Abrahante J.E."/>
            <person name="Garbe J."/>
            <person name="Badalamenti J.P."/>
            <person name="Herman A."/>
            <person name="Mangelson H."/>
            <person name="Liachko I."/>
            <person name="Sullivan S."/>
            <person name="Sone E.D."/>
            <person name="Koren S."/>
            <person name="Silverstein K.A.T."/>
            <person name="Beckman K.B."/>
            <person name="Gohl D.M."/>
        </authorList>
    </citation>
    <scope>NUCLEOTIDE SEQUENCE</scope>
    <source>
        <strain evidence="1">Duluth1</strain>
        <tissue evidence="1">Whole animal</tissue>
    </source>
</reference>
<evidence type="ECO:0000313" key="2">
    <source>
        <dbReference type="Proteomes" id="UP000828390"/>
    </source>
</evidence>
<proteinExistence type="predicted"/>
<comment type="caution">
    <text evidence="1">The sequence shown here is derived from an EMBL/GenBank/DDBJ whole genome shotgun (WGS) entry which is preliminary data.</text>
</comment>
<dbReference type="Proteomes" id="UP000828390">
    <property type="component" value="Unassembled WGS sequence"/>
</dbReference>
<sequence>MTEATPLPGHDRPIGYYIIADDAFALRTLLMKSFSRRGLEKDLRRTSEFLTIACLGPGELWRMLLVFSLSDSDT</sequence>
<accession>A0A9D4IRE8</accession>